<evidence type="ECO:0000313" key="1">
    <source>
        <dbReference type="EMBL" id="KMQ61428.1"/>
    </source>
</evidence>
<dbReference type="AlphaFoldDB" id="A0A0J7I4W1"/>
<proteinExistence type="predicted"/>
<organism evidence="1 2">
    <name type="scientific">Chryseobacterium angstadtii</name>
    <dbReference type="NCBI Taxonomy" id="558151"/>
    <lineage>
        <taxon>Bacteria</taxon>
        <taxon>Pseudomonadati</taxon>
        <taxon>Bacteroidota</taxon>
        <taxon>Flavobacteriia</taxon>
        <taxon>Flavobacteriales</taxon>
        <taxon>Weeksellaceae</taxon>
        <taxon>Chryseobacterium group</taxon>
        <taxon>Chryseobacterium</taxon>
    </lineage>
</organism>
<evidence type="ECO:0000313" key="2">
    <source>
        <dbReference type="Proteomes" id="UP000036261"/>
    </source>
</evidence>
<name>A0A0J7I4W1_9FLAO</name>
<comment type="caution">
    <text evidence="1">The sequence shown here is derived from an EMBL/GenBank/DDBJ whole genome shotgun (WGS) entry which is preliminary data.</text>
</comment>
<dbReference type="Proteomes" id="UP000036261">
    <property type="component" value="Unassembled WGS sequence"/>
</dbReference>
<reference evidence="1 2" key="1">
    <citation type="journal article" date="2013" name="Int. J. Syst. Evol. Microbiol.">
        <title>Chryseobacterium angstadtii sp. nov., isolated from a newt tank.</title>
        <authorList>
            <person name="Kirk K.E."/>
            <person name="Hoffman J.A."/>
            <person name="Smith K.A."/>
            <person name="Strahan B.L."/>
            <person name="Failor K.C."/>
            <person name="Krebs J.E."/>
            <person name="Gale A.N."/>
            <person name="Do T.D."/>
            <person name="Sontag T.C."/>
            <person name="Batties A.M."/>
            <person name="Mistiszyn K."/>
            <person name="Newman J.D."/>
        </authorList>
    </citation>
    <scope>NUCLEOTIDE SEQUENCE [LARGE SCALE GENOMIC DNA]</scope>
    <source>
        <strain evidence="1 2">KM</strain>
    </source>
</reference>
<keyword evidence="2" id="KW-1185">Reference proteome</keyword>
<dbReference type="NCBIfam" id="TIGR01200">
    <property type="entry name" value="GLPGLI"/>
    <property type="match status" value="1"/>
</dbReference>
<dbReference type="STRING" id="558151.ACM46_15500"/>
<dbReference type="EMBL" id="LFND01000005">
    <property type="protein sequence ID" value="KMQ61428.1"/>
    <property type="molecule type" value="Genomic_DNA"/>
</dbReference>
<evidence type="ECO:0008006" key="3">
    <source>
        <dbReference type="Google" id="ProtNLM"/>
    </source>
</evidence>
<protein>
    <recommendedName>
        <fullName evidence="3">GLPGLI family protein</fullName>
    </recommendedName>
</protein>
<accession>A0A0J7I4W1</accession>
<dbReference type="Pfam" id="PF09697">
    <property type="entry name" value="Porph_ging"/>
    <property type="match status" value="1"/>
</dbReference>
<dbReference type="InterPro" id="IPR005901">
    <property type="entry name" value="GLPGLI"/>
</dbReference>
<gene>
    <name evidence="1" type="ORF">ACM46_15500</name>
</gene>
<dbReference type="PATRIC" id="fig|558151.6.peg.3277"/>
<sequence length="250" mass="28812">MKPDVERKDSVVTDYMNLDTDGKKSYFSNAVKYERDSVYNADKSYAAFLKSKNYNRNLNYVLEKDHAKKSFNFYNKFKNVGLVVTDQELPKWKMENEFKKISNMNCQKAIADYKGRKWVAWFSKDFPVSDGPYKFSGLPGLVVSVKDREDDHVFELIQIKKISAVTAFIPKNNKKMSQDEYRKLIKGYRFSPGEDIAAMNVDSKAGTIGLELKDGYVTQLDYSKIKKSGADMDAVIDKMLRMSNNPIEKE</sequence>